<keyword evidence="7 9" id="KW-0472">Membrane</keyword>
<dbReference type="GO" id="GO:0015743">
    <property type="term" value="P:malate transport"/>
    <property type="evidence" value="ECO:0007669"/>
    <property type="project" value="InterPro"/>
</dbReference>
<evidence type="ECO:0000313" key="11">
    <source>
        <dbReference type="Proteomes" id="UP001177140"/>
    </source>
</evidence>
<dbReference type="AlphaFoldDB" id="A0AA41V8X6"/>
<evidence type="ECO:0000256" key="1">
    <source>
        <dbReference type="ARBA" id="ARBA00004141"/>
    </source>
</evidence>
<keyword evidence="6" id="KW-0406">Ion transport</keyword>
<accession>A0AA41V8X6</accession>
<feature type="transmembrane region" description="Helical" evidence="9">
    <location>
        <begin position="195"/>
        <end position="215"/>
    </location>
</feature>
<reference evidence="10" key="1">
    <citation type="submission" date="2022-03" db="EMBL/GenBank/DDBJ databases">
        <title>A functionally conserved STORR gene fusion in Papaver species that diverged 16.8 million years ago.</title>
        <authorList>
            <person name="Catania T."/>
        </authorList>
    </citation>
    <scope>NUCLEOTIDE SEQUENCE</scope>
    <source>
        <strain evidence="10">S-191538</strain>
    </source>
</reference>
<dbReference type="InterPro" id="IPR020966">
    <property type="entry name" value="ALMT"/>
</dbReference>
<keyword evidence="5 9" id="KW-1133">Transmembrane helix</keyword>
<dbReference type="PANTHER" id="PTHR31086">
    <property type="entry name" value="ALUMINUM-ACTIVATED MALATE TRANSPORTER 10"/>
    <property type="match status" value="1"/>
</dbReference>
<evidence type="ECO:0000256" key="2">
    <source>
        <dbReference type="ARBA" id="ARBA00007079"/>
    </source>
</evidence>
<dbReference type="Pfam" id="PF11744">
    <property type="entry name" value="ALMT"/>
    <property type="match status" value="1"/>
</dbReference>
<keyword evidence="8" id="KW-0407">Ion channel</keyword>
<dbReference type="GO" id="GO:0034220">
    <property type="term" value="P:monoatomic ion transmembrane transport"/>
    <property type="evidence" value="ECO:0007669"/>
    <property type="project" value="UniProtKB-KW"/>
</dbReference>
<evidence type="ECO:0000256" key="4">
    <source>
        <dbReference type="ARBA" id="ARBA00022692"/>
    </source>
</evidence>
<name>A0AA41V8X6_PAPNU</name>
<protein>
    <recommendedName>
        <fullName evidence="12">Aluminum-activated malate transporter</fullName>
    </recommendedName>
</protein>
<evidence type="ECO:0000256" key="7">
    <source>
        <dbReference type="ARBA" id="ARBA00023136"/>
    </source>
</evidence>
<feature type="transmembrane region" description="Helical" evidence="9">
    <location>
        <begin position="134"/>
        <end position="151"/>
    </location>
</feature>
<evidence type="ECO:0000256" key="5">
    <source>
        <dbReference type="ARBA" id="ARBA00022989"/>
    </source>
</evidence>
<evidence type="ECO:0000256" key="3">
    <source>
        <dbReference type="ARBA" id="ARBA00022448"/>
    </source>
</evidence>
<comment type="subcellular location">
    <subcellularLocation>
        <location evidence="1">Membrane</location>
        <topology evidence="1">Multi-pass membrane protein</topology>
    </subcellularLocation>
</comment>
<dbReference type="EMBL" id="JAJJMA010154546">
    <property type="protein sequence ID" value="MCL7035224.1"/>
    <property type="molecule type" value="Genomic_DNA"/>
</dbReference>
<keyword evidence="3" id="KW-0813">Transport</keyword>
<evidence type="ECO:0000313" key="10">
    <source>
        <dbReference type="EMBL" id="MCL7035224.1"/>
    </source>
</evidence>
<gene>
    <name evidence="10" type="ORF">MKW94_005365</name>
</gene>
<keyword evidence="4 9" id="KW-0812">Transmembrane</keyword>
<keyword evidence="11" id="KW-1185">Reference proteome</keyword>
<feature type="transmembrane region" description="Helical" evidence="9">
    <location>
        <begin position="163"/>
        <end position="183"/>
    </location>
</feature>
<organism evidence="10 11">
    <name type="scientific">Papaver nudicaule</name>
    <name type="common">Iceland poppy</name>
    <dbReference type="NCBI Taxonomy" id="74823"/>
    <lineage>
        <taxon>Eukaryota</taxon>
        <taxon>Viridiplantae</taxon>
        <taxon>Streptophyta</taxon>
        <taxon>Embryophyta</taxon>
        <taxon>Tracheophyta</taxon>
        <taxon>Spermatophyta</taxon>
        <taxon>Magnoliopsida</taxon>
        <taxon>Ranunculales</taxon>
        <taxon>Papaveraceae</taxon>
        <taxon>Papaveroideae</taxon>
        <taxon>Papaver</taxon>
    </lineage>
</organism>
<feature type="non-terminal residue" evidence="10">
    <location>
        <position position="277"/>
    </location>
</feature>
<proteinExistence type="inferred from homology"/>
<feature type="transmembrane region" description="Helical" evidence="9">
    <location>
        <begin position="109"/>
        <end position="128"/>
    </location>
</feature>
<comment type="caution">
    <text evidence="10">The sequence shown here is derived from an EMBL/GenBank/DDBJ whole genome shotgun (WGS) entry which is preliminary data.</text>
</comment>
<evidence type="ECO:0000256" key="8">
    <source>
        <dbReference type="ARBA" id="ARBA00023303"/>
    </source>
</evidence>
<sequence>METTGSARSEEKVGCFYSGKKWIKALTVRALDNVVEFANKVKKVGKDDPRRVTHSIKVGLALSLVSLLYYFRPLYGGFGVSTMWAVLTVVVVFEFSVGATLGKGLNRGMATLLAGVLGVGAHHLATLGGVKGEPVLLCLFVFVFAAASSFSRFFPMIKARYDYGVLIFILTFSLVSVSGYRVAKIVELAHQRLSTIIIGSSTCFVISIFVFPVWAGKDLHNLISLNIEKLGDFLQGFEGEYFKKDEDDEGNILLSKNKKPLCGYKSVLNSMTAEESL</sequence>
<evidence type="ECO:0008006" key="12">
    <source>
        <dbReference type="Google" id="ProtNLM"/>
    </source>
</evidence>
<evidence type="ECO:0000256" key="9">
    <source>
        <dbReference type="SAM" id="Phobius"/>
    </source>
</evidence>
<evidence type="ECO:0000256" key="6">
    <source>
        <dbReference type="ARBA" id="ARBA00023065"/>
    </source>
</evidence>
<dbReference type="Proteomes" id="UP001177140">
    <property type="component" value="Unassembled WGS sequence"/>
</dbReference>
<dbReference type="GO" id="GO:0016020">
    <property type="term" value="C:membrane"/>
    <property type="evidence" value="ECO:0007669"/>
    <property type="project" value="UniProtKB-SubCell"/>
</dbReference>
<comment type="similarity">
    <text evidence="2">Belongs to the aromatic acid exporter (TC 2.A.85) family.</text>
</comment>